<dbReference type="Pfam" id="PF01480">
    <property type="entry name" value="PWI"/>
    <property type="match status" value="1"/>
</dbReference>
<dbReference type="SMART" id="SM00360">
    <property type="entry name" value="RRM"/>
    <property type="match status" value="1"/>
</dbReference>
<feature type="compositionally biased region" description="Basic and acidic residues" evidence="2">
    <location>
        <begin position="425"/>
        <end position="449"/>
    </location>
</feature>
<dbReference type="SUPFAM" id="SSF54928">
    <property type="entry name" value="RNA-binding domain, RBD"/>
    <property type="match status" value="1"/>
</dbReference>
<dbReference type="OrthoDB" id="6275295at2759"/>
<dbReference type="InterPro" id="IPR052768">
    <property type="entry name" value="RBM25"/>
</dbReference>
<dbReference type="InterPro" id="IPR000504">
    <property type="entry name" value="RRM_dom"/>
</dbReference>
<feature type="compositionally biased region" description="Polar residues" evidence="2">
    <location>
        <begin position="7"/>
        <end position="17"/>
    </location>
</feature>
<evidence type="ECO:0000256" key="2">
    <source>
        <dbReference type="SAM" id="MobiDB-lite"/>
    </source>
</evidence>
<dbReference type="KEGG" id="sgra:EX895_005868"/>
<dbReference type="InterPro" id="IPR035979">
    <property type="entry name" value="RBD_domain_sf"/>
</dbReference>
<feature type="compositionally biased region" description="Basic and acidic residues" evidence="2">
    <location>
        <begin position="300"/>
        <end position="313"/>
    </location>
</feature>
<feature type="domain" description="PWI" evidence="4">
    <location>
        <begin position="571"/>
        <end position="664"/>
    </location>
</feature>
<feature type="compositionally biased region" description="Polar residues" evidence="2">
    <location>
        <begin position="53"/>
        <end position="62"/>
    </location>
</feature>
<evidence type="ECO:0000256" key="1">
    <source>
        <dbReference type="PROSITE-ProRule" id="PRU00176"/>
    </source>
</evidence>
<name>A0A4U7KNV7_9BASI</name>
<dbReference type="GO" id="GO:0005681">
    <property type="term" value="C:spliceosomal complex"/>
    <property type="evidence" value="ECO:0007669"/>
    <property type="project" value="TreeGrafter"/>
</dbReference>
<feature type="compositionally biased region" description="Polar residues" evidence="2">
    <location>
        <begin position="32"/>
        <end position="45"/>
    </location>
</feature>
<dbReference type="SMART" id="SM00311">
    <property type="entry name" value="PWI"/>
    <property type="match status" value="1"/>
</dbReference>
<dbReference type="Pfam" id="PF00076">
    <property type="entry name" value="RRM_1"/>
    <property type="match status" value="1"/>
</dbReference>
<evidence type="ECO:0000259" key="3">
    <source>
        <dbReference type="PROSITE" id="PS50102"/>
    </source>
</evidence>
<comment type="caution">
    <text evidence="5">The sequence shown here is derived from an EMBL/GenBank/DDBJ whole genome shotgun (WGS) entry which is preliminary data.</text>
</comment>
<dbReference type="Proteomes" id="UP000306050">
    <property type="component" value="Chromosome SGRAM_8"/>
</dbReference>
<evidence type="ECO:0008006" key="7">
    <source>
        <dbReference type="Google" id="ProtNLM"/>
    </source>
</evidence>
<feature type="domain" description="RRM" evidence="3">
    <location>
        <begin position="84"/>
        <end position="164"/>
    </location>
</feature>
<feature type="region of interest" description="Disordered" evidence="2">
    <location>
        <begin position="423"/>
        <end position="449"/>
    </location>
</feature>
<dbReference type="GO" id="GO:0003729">
    <property type="term" value="F:mRNA binding"/>
    <property type="evidence" value="ECO:0007669"/>
    <property type="project" value="TreeGrafter"/>
</dbReference>
<dbReference type="InterPro" id="IPR012677">
    <property type="entry name" value="Nucleotide-bd_a/b_plait_sf"/>
</dbReference>
<gene>
    <name evidence="5" type="ORF">EX895_005868</name>
</gene>
<accession>A0A4U7KNV7</accession>
<dbReference type="InterPro" id="IPR002483">
    <property type="entry name" value="PWI_dom"/>
</dbReference>
<dbReference type="PANTHER" id="PTHR18806:SF4">
    <property type="entry name" value="RNA-BINDING PROTEIN 25"/>
    <property type="match status" value="1"/>
</dbReference>
<dbReference type="PROSITE" id="PS51025">
    <property type="entry name" value="PWI"/>
    <property type="match status" value="1"/>
</dbReference>
<dbReference type="CDD" id="cd12446">
    <property type="entry name" value="RRM_RBM25"/>
    <property type="match status" value="1"/>
</dbReference>
<organism evidence="5 6">
    <name type="scientific">Sporisorium graminicola</name>
    <dbReference type="NCBI Taxonomy" id="280036"/>
    <lineage>
        <taxon>Eukaryota</taxon>
        <taxon>Fungi</taxon>
        <taxon>Dikarya</taxon>
        <taxon>Basidiomycota</taxon>
        <taxon>Ustilaginomycotina</taxon>
        <taxon>Ustilaginomycetes</taxon>
        <taxon>Ustilaginales</taxon>
        <taxon>Ustilaginaceae</taxon>
        <taxon>Sporisorium</taxon>
    </lineage>
</organism>
<proteinExistence type="predicted"/>
<sequence>MSRRGYGSSNWQGSHNPNMAPLPPRPRGGIGSSNAPSYNHSSASPHSGYGSPNVRSTPSFADTRSPHPEQAPSSASLSGPEVATTLFVGSISPGIPDSWLTQLLEACGNLRSLKRASKSFGFAEYADPDSVLRAIEVLQGRELPSMGSEASAPPKKLLVKADERTKRFLEKYQQNRVASSEDKARESRALSAVKDIVRQMSDPNAKVETDPSKPGYVVPDHLKDLPPEELPEDQRATVLSEIEQFRQAAAARDAETRRREAEYERQRAVERARRENLQAQAAAAAATPASSSSSSLRNGRSLDDPQSYRRPLDFHAASSYDSKTDSAREPEDADEIEEQQRQERKKAAAQAAAADAERAYLARERQRLAHWEKEQDRQQAETEKWEREKVTLLRRYEDWDDDSATRKELFYTDRHRWRQFRASARRREEEADDRDRAAEAEEKERAQQEADKFLELQAAEMAKLTEQQRAAGVLVQEGGALAPIKLNFAGSGAKADNADAATGNSSGVAANATNGAGVPHTAGAVLGEAEEDEHSKRTGRLKHIKLGNDLSEEERAVKLTQLAETLPKETAGLFAQVPKWEWVDERLIQNKYRPWADAEIEESLGEKVEELVTVIIEALQNRSSAQALVEQVEPVLAEEAEAFVDKLWRLVVVDSLAAAEGITV</sequence>
<keyword evidence="1" id="KW-0694">RNA-binding</keyword>
<dbReference type="InterPro" id="IPR034268">
    <property type="entry name" value="RBM25_RRM"/>
</dbReference>
<dbReference type="PROSITE" id="PS50102">
    <property type="entry name" value="RRM"/>
    <property type="match status" value="1"/>
</dbReference>
<dbReference type="AlphaFoldDB" id="A0A4U7KNV7"/>
<dbReference type="Gene3D" id="1.20.1390.10">
    <property type="entry name" value="PWI domain"/>
    <property type="match status" value="1"/>
</dbReference>
<feature type="compositionally biased region" description="Basic and acidic residues" evidence="2">
    <location>
        <begin position="252"/>
        <end position="276"/>
    </location>
</feature>
<dbReference type="GeneID" id="40728763"/>
<dbReference type="EMBL" id="SRRM01000021">
    <property type="protein sequence ID" value="TKY84788.1"/>
    <property type="molecule type" value="Genomic_DNA"/>
</dbReference>
<evidence type="ECO:0000259" key="4">
    <source>
        <dbReference type="PROSITE" id="PS51025"/>
    </source>
</evidence>
<dbReference type="RefSeq" id="XP_029736773.1">
    <property type="nucleotide sequence ID" value="XM_029886460.1"/>
</dbReference>
<dbReference type="Gene3D" id="3.30.70.330">
    <property type="match status" value="1"/>
</dbReference>
<protein>
    <recommendedName>
        <fullName evidence="7">PWI domain-containing protein</fullName>
    </recommendedName>
</protein>
<feature type="region of interest" description="Disordered" evidence="2">
    <location>
        <begin position="200"/>
        <end position="358"/>
    </location>
</feature>
<feature type="compositionally biased region" description="Low complexity" evidence="2">
    <location>
        <begin position="279"/>
        <end position="295"/>
    </location>
</feature>
<feature type="region of interest" description="Disordered" evidence="2">
    <location>
        <begin position="1"/>
        <end position="79"/>
    </location>
</feature>
<keyword evidence="6" id="KW-1185">Reference proteome</keyword>
<reference evidence="5 6" key="1">
    <citation type="submission" date="2019-05" db="EMBL/GenBank/DDBJ databases">
        <title>Sporisorium graminicola CBS 10092 draft sequencing and annotation.</title>
        <authorList>
            <person name="Solano-Gonzalez S."/>
            <person name="Caddick M.X."/>
            <person name="Darby A."/>
        </authorList>
    </citation>
    <scope>NUCLEOTIDE SEQUENCE [LARGE SCALE GENOMIC DNA]</scope>
    <source>
        <strain evidence="5 6">CBS 10092</strain>
    </source>
</reference>
<dbReference type="PANTHER" id="PTHR18806">
    <property type="entry name" value="RBM25 PROTEIN"/>
    <property type="match status" value="1"/>
</dbReference>
<evidence type="ECO:0000313" key="6">
    <source>
        <dbReference type="Proteomes" id="UP000306050"/>
    </source>
</evidence>
<evidence type="ECO:0000313" key="5">
    <source>
        <dbReference type="EMBL" id="TKY84788.1"/>
    </source>
</evidence>